<name>A0AC61NNU5_9BACT</name>
<reference evidence="1" key="1">
    <citation type="submission" date="2021-08" db="EMBL/GenBank/DDBJ databases">
        <title>Novel anaerobic bacterium isolated from sea squirt in East Sea, Republic of Korea.</title>
        <authorList>
            <person name="Nguyen T.H."/>
            <person name="Li Z."/>
            <person name="Lee Y.-J."/>
            <person name="Ko J."/>
            <person name="Kim S.-G."/>
        </authorList>
    </citation>
    <scope>NUCLEOTIDE SEQUENCE</scope>
    <source>
        <strain evidence="1">KCTC 25031</strain>
    </source>
</reference>
<protein>
    <submittedName>
        <fullName evidence="1">Uncharacterized protein</fullName>
    </submittedName>
</protein>
<proteinExistence type="predicted"/>
<keyword evidence="2" id="KW-1185">Reference proteome</keyword>
<sequence>MKHIFVIIILAFLPLALSARDHRVKKQRNKSLEKMNRSLPRLHVLDCNLKEINRDTPLFLIHQGLFLNLDSTMLNAVVYIYLTKTDEKSTVYGWISGKVKDGMRDGTWIKEVYTIKRKHVVVQKLNYRNEQLDGDYFVYNLQGDILRTDYGGDLPVSVYYTLKGKWVSEKQYYDVKRGQKTGSFVRGTGFYLDYYYDTGKLKERGALKDGKKDGQWYIFDPTGRALRVDTYHHGFRLYD</sequence>
<dbReference type="Proteomes" id="UP000826212">
    <property type="component" value="Chromosome"/>
</dbReference>
<evidence type="ECO:0000313" key="1">
    <source>
        <dbReference type="EMBL" id="QZE14224.1"/>
    </source>
</evidence>
<dbReference type="EMBL" id="CP081303">
    <property type="protein sequence ID" value="QZE14224.1"/>
    <property type="molecule type" value="Genomic_DNA"/>
</dbReference>
<organism evidence="1 2">
    <name type="scientific">Halosquirtibacter laminarini</name>
    <dbReference type="NCBI Taxonomy" id="3374600"/>
    <lineage>
        <taxon>Bacteria</taxon>
        <taxon>Pseudomonadati</taxon>
        <taxon>Bacteroidota</taxon>
        <taxon>Bacteroidia</taxon>
        <taxon>Marinilabiliales</taxon>
        <taxon>Prolixibacteraceae</taxon>
        <taxon>Halosquirtibacter</taxon>
    </lineage>
</organism>
<evidence type="ECO:0000313" key="2">
    <source>
        <dbReference type="Proteomes" id="UP000826212"/>
    </source>
</evidence>
<accession>A0AC61NNU5</accession>
<gene>
    <name evidence="1" type="ORF">K4L44_17195</name>
</gene>